<evidence type="ECO:0000313" key="9">
    <source>
        <dbReference type="Proteomes" id="UP000825729"/>
    </source>
</evidence>
<evidence type="ECO:0000256" key="6">
    <source>
        <dbReference type="SAM" id="MobiDB-lite"/>
    </source>
</evidence>
<reference evidence="8 9" key="1">
    <citation type="submission" date="2021-07" db="EMBL/GenBank/DDBJ databases">
        <title>The Aristolochia fimbriata genome: insights into angiosperm evolution, floral development and chemical biosynthesis.</title>
        <authorList>
            <person name="Jiao Y."/>
        </authorList>
    </citation>
    <scope>NUCLEOTIDE SEQUENCE [LARGE SCALE GENOMIC DNA]</scope>
    <source>
        <strain evidence="8">IBCAS-2021</strain>
        <tissue evidence="8">Leaf</tissue>
    </source>
</reference>
<dbReference type="InterPro" id="IPR036576">
    <property type="entry name" value="WRKY_dom_sf"/>
</dbReference>
<dbReference type="PANTHER" id="PTHR31429">
    <property type="entry name" value="WRKY TRANSCRIPTION FACTOR 36-RELATED"/>
    <property type="match status" value="1"/>
</dbReference>
<evidence type="ECO:0000313" key="8">
    <source>
        <dbReference type="EMBL" id="KAG9451137.1"/>
    </source>
</evidence>
<dbReference type="GO" id="GO:0005634">
    <property type="term" value="C:nucleus"/>
    <property type="evidence" value="ECO:0007669"/>
    <property type="project" value="UniProtKB-SubCell"/>
</dbReference>
<gene>
    <name evidence="8" type="ORF">H6P81_011102</name>
</gene>
<dbReference type="PANTHER" id="PTHR31429:SF54">
    <property type="entry name" value="WRKY TRANSCRIPTION FACTOR 9-RELATED"/>
    <property type="match status" value="1"/>
</dbReference>
<proteinExistence type="predicted"/>
<feature type="region of interest" description="Disordered" evidence="6">
    <location>
        <begin position="1"/>
        <end position="71"/>
    </location>
</feature>
<dbReference type="GO" id="GO:0043565">
    <property type="term" value="F:sequence-specific DNA binding"/>
    <property type="evidence" value="ECO:0007669"/>
    <property type="project" value="InterPro"/>
</dbReference>
<dbReference type="Gene3D" id="2.20.25.80">
    <property type="entry name" value="WRKY domain"/>
    <property type="match status" value="1"/>
</dbReference>
<comment type="caution">
    <text evidence="8">The sequence shown here is derived from an EMBL/GenBank/DDBJ whole genome shotgun (WGS) entry which is preliminary data.</text>
</comment>
<dbReference type="GO" id="GO:0003700">
    <property type="term" value="F:DNA-binding transcription factor activity"/>
    <property type="evidence" value="ECO:0007669"/>
    <property type="project" value="InterPro"/>
</dbReference>
<feature type="domain" description="WRKY" evidence="7">
    <location>
        <begin position="208"/>
        <end position="274"/>
    </location>
</feature>
<feature type="compositionally biased region" description="Basic and acidic residues" evidence="6">
    <location>
        <begin position="34"/>
        <end position="44"/>
    </location>
</feature>
<dbReference type="InterPro" id="IPR044810">
    <property type="entry name" value="WRKY_plant"/>
</dbReference>
<keyword evidence="2" id="KW-0805">Transcription regulation</keyword>
<dbReference type="PROSITE" id="PS50811">
    <property type="entry name" value="WRKY"/>
    <property type="match status" value="1"/>
</dbReference>
<keyword evidence="3" id="KW-0238">DNA-binding</keyword>
<protein>
    <recommendedName>
        <fullName evidence="7">WRKY domain-containing protein</fullName>
    </recommendedName>
</protein>
<keyword evidence="5" id="KW-0539">Nucleus</keyword>
<evidence type="ECO:0000259" key="7">
    <source>
        <dbReference type="PROSITE" id="PS50811"/>
    </source>
</evidence>
<evidence type="ECO:0000256" key="3">
    <source>
        <dbReference type="ARBA" id="ARBA00023125"/>
    </source>
</evidence>
<sequence length="417" mass="46832">MQIDLSLKIADDGDDQSEGKGEEEQEQEEEGIEDKEKEKRKDQEDGFDPIEEGQKEEDISPVRKPLPENFKSDELCELEEEMNRMKKENEVLRKVVEQTMNDYHDLQIKFAAIRKNAQDNSFLSLGSKEEADKRTLQLVLAPNGNEIDDGKELGLTLRLQPQYEEEEKIKNTDVYDHKFDQKGSVTATTRSSPPTANRKARVSVRARCQTPTMNDGCQWRKYGQKIAKGNPCPRAYYRCTVAPGCPVRKQVQRCLEDMSILITTYEGTHNHPLPVGATALASTTSSTTPMNFTLSEDQDHLLSNATTILDTTSTAPHFLSSYYSSPYLRNSTTSSHYSPFNEHIINSSKYLWTPPSTSSSDLGRSGRSYRFSDQYWGSDKLKWGGKDEEKSVAESVGGIMAVASAINSIIDKEGQAA</sequence>
<keyword evidence="4" id="KW-0804">Transcription</keyword>
<accession>A0AAV7EU22</accession>
<evidence type="ECO:0000256" key="2">
    <source>
        <dbReference type="ARBA" id="ARBA00023015"/>
    </source>
</evidence>
<dbReference type="SUPFAM" id="SSF118290">
    <property type="entry name" value="WRKY DNA-binding domain"/>
    <property type="match status" value="1"/>
</dbReference>
<evidence type="ECO:0000256" key="4">
    <source>
        <dbReference type="ARBA" id="ARBA00023163"/>
    </source>
</evidence>
<evidence type="ECO:0000256" key="5">
    <source>
        <dbReference type="ARBA" id="ARBA00023242"/>
    </source>
</evidence>
<dbReference type="SMART" id="SM00774">
    <property type="entry name" value="WRKY"/>
    <property type="match status" value="1"/>
</dbReference>
<dbReference type="FunFam" id="2.20.25.80:FF:000002">
    <property type="entry name" value="probable WRKY transcription factor 31"/>
    <property type="match status" value="1"/>
</dbReference>
<feature type="compositionally biased region" description="Acidic residues" evidence="6">
    <location>
        <begin position="23"/>
        <end position="33"/>
    </location>
</feature>
<comment type="subcellular location">
    <subcellularLocation>
        <location evidence="1">Nucleus</location>
    </subcellularLocation>
</comment>
<keyword evidence="9" id="KW-1185">Reference proteome</keyword>
<name>A0AAV7EU22_ARIFI</name>
<dbReference type="AlphaFoldDB" id="A0AAV7EU22"/>
<evidence type="ECO:0000256" key="1">
    <source>
        <dbReference type="ARBA" id="ARBA00004123"/>
    </source>
</evidence>
<dbReference type="InterPro" id="IPR003657">
    <property type="entry name" value="WRKY_dom"/>
</dbReference>
<dbReference type="Proteomes" id="UP000825729">
    <property type="component" value="Unassembled WGS sequence"/>
</dbReference>
<organism evidence="8 9">
    <name type="scientific">Aristolochia fimbriata</name>
    <name type="common">White veined hardy Dutchman's pipe vine</name>
    <dbReference type="NCBI Taxonomy" id="158543"/>
    <lineage>
        <taxon>Eukaryota</taxon>
        <taxon>Viridiplantae</taxon>
        <taxon>Streptophyta</taxon>
        <taxon>Embryophyta</taxon>
        <taxon>Tracheophyta</taxon>
        <taxon>Spermatophyta</taxon>
        <taxon>Magnoliopsida</taxon>
        <taxon>Magnoliidae</taxon>
        <taxon>Piperales</taxon>
        <taxon>Aristolochiaceae</taxon>
        <taxon>Aristolochia</taxon>
    </lineage>
</organism>
<feature type="compositionally biased region" description="Basic and acidic residues" evidence="6">
    <location>
        <begin position="52"/>
        <end position="61"/>
    </location>
</feature>
<dbReference type="EMBL" id="JAINDJ010000004">
    <property type="protein sequence ID" value="KAG9451137.1"/>
    <property type="molecule type" value="Genomic_DNA"/>
</dbReference>
<dbReference type="Pfam" id="PF03106">
    <property type="entry name" value="WRKY"/>
    <property type="match status" value="1"/>
</dbReference>